<evidence type="ECO:0000313" key="2">
    <source>
        <dbReference type="Proteomes" id="UP001302316"/>
    </source>
</evidence>
<proteinExistence type="predicted"/>
<keyword evidence="2" id="KW-1185">Reference proteome</keyword>
<comment type="caution">
    <text evidence="1">The sequence shown here is derived from an EMBL/GenBank/DDBJ whole genome shotgun (WGS) entry which is preliminary data.</text>
</comment>
<name>A0AAP6JH92_9GAMM</name>
<dbReference type="RefSeq" id="WP_346050298.1">
    <property type="nucleotide sequence ID" value="NZ_JAYGII010000003.1"/>
</dbReference>
<protein>
    <submittedName>
        <fullName evidence="1">Type I-U CRISPR-associated protein Csx17</fullName>
    </submittedName>
</protein>
<dbReference type="NCBIfam" id="TIGR04113">
    <property type="entry name" value="cas_csx17"/>
    <property type="match status" value="1"/>
</dbReference>
<dbReference type="Proteomes" id="UP001302316">
    <property type="component" value="Unassembled WGS sequence"/>
</dbReference>
<dbReference type="AlphaFoldDB" id="A0AAP6JH92"/>
<sequence length="721" mass="78998">MKHSVILSGCTPTPLSAYLKALGIFRLIATHLDTRATACWENEVFVLDSSLSEEAIQSYFRDDYQPTPIIAPWNGGSGFFAGDNQTGIAALRESKTQRFANYREAIDAASKTLTYMGINKKPEGDRKHALLSALRNELADIVLEWLDAAVVLTEDSPKYPPLLGTGGNDGRLDFTNNFMQRITELIDPETGHAQPQATGQLRQALFGEAEPGLKKAAIGQFSPGNAGGANQQSGFSSDALINPWDFNLMIEGALLFAASTSRRFGSSEPGTLSYPFTVRPTGAGAGNAALGDEGNARAEIWVPLWTNGCTLGELQGILSEGRVTLGRRPARDGLDFVRAVSSLGVDRGIREFQRYAFMMRSGKAYLATPLNRVPVKQNPAGSLIEDLDKGSWPWLSRFRRLGRSDTASQQLASLTRQLEDAIFSLNLSADDPGPSTQTLLRLLGNIQKQMAASPKARDNCPTIPPLRRDWFTKANDASPEFQLAAALAGLHARVLSKEGHEVDRQAFRRHMAPEKDDTWPKWDNDGARDVTLGHGGLIQGLTRTLLQRLIVAEQEDHHDKPLRGQCSASLAAISVWLAGDVDERRLDELMRGLALVRLPPRYDFRGEPEIPPLPVAYRLLKPLFTTDEQLSDCKLIEKGTHLPLSREIPRRLMRGDTNGAVSMAMRRLRIAGIGNLPKSVDTSGVNGPRLLAALMTPISDPALKQLLPKQQHLTEQTEEIA</sequence>
<gene>
    <name evidence="1" type="primary">csx17</name>
    <name evidence="1" type="ORF">VCB98_02890</name>
</gene>
<accession>A0AAP6JH92</accession>
<dbReference type="EMBL" id="JAYGII010000003">
    <property type="protein sequence ID" value="MEA5444759.1"/>
    <property type="molecule type" value="Genomic_DNA"/>
</dbReference>
<organism evidence="1 2">
    <name type="scientific">Natronospira elongata</name>
    <dbReference type="NCBI Taxonomy" id="3110268"/>
    <lineage>
        <taxon>Bacteria</taxon>
        <taxon>Pseudomonadati</taxon>
        <taxon>Pseudomonadota</taxon>
        <taxon>Gammaproteobacteria</taxon>
        <taxon>Natronospirales</taxon>
        <taxon>Natronospiraceae</taxon>
        <taxon>Natronospira</taxon>
    </lineage>
</organism>
<dbReference type="InterPro" id="IPR026483">
    <property type="entry name" value="Cas_Csx17"/>
</dbReference>
<reference evidence="1 2" key="1">
    <citation type="submission" date="2023-12" db="EMBL/GenBank/DDBJ databases">
        <title>Whole-genome sequencing of halo(alkali)philic microorganisms from hypersaline lakes.</title>
        <authorList>
            <person name="Sorokin D.Y."/>
            <person name="Merkel A.Y."/>
            <person name="Messina E."/>
            <person name="Yakimov M."/>
        </authorList>
    </citation>
    <scope>NUCLEOTIDE SEQUENCE [LARGE SCALE GENOMIC DNA]</scope>
    <source>
        <strain evidence="1 2">AB-CW1</strain>
    </source>
</reference>
<evidence type="ECO:0000313" key="1">
    <source>
        <dbReference type="EMBL" id="MEA5444759.1"/>
    </source>
</evidence>